<evidence type="ECO:0000313" key="4">
    <source>
        <dbReference type="EMBL" id="MBP2295045.1"/>
    </source>
</evidence>
<evidence type="ECO:0000256" key="2">
    <source>
        <dbReference type="SAM" id="SignalP"/>
    </source>
</evidence>
<dbReference type="PANTHER" id="PTHR36505:SF1">
    <property type="entry name" value="BLR1072 PROTEIN"/>
    <property type="match status" value="1"/>
</dbReference>
<gene>
    <name evidence="4" type="ORF">J2851_004848</name>
</gene>
<dbReference type="SUPFAM" id="SSF50346">
    <property type="entry name" value="PRC-barrel domain"/>
    <property type="match status" value="1"/>
</dbReference>
<feature type="compositionally biased region" description="Low complexity" evidence="1">
    <location>
        <begin position="32"/>
        <end position="59"/>
    </location>
</feature>
<organism evidence="4 5">
    <name type="scientific">Azospirillum rugosum</name>
    <dbReference type="NCBI Taxonomy" id="416170"/>
    <lineage>
        <taxon>Bacteria</taxon>
        <taxon>Pseudomonadati</taxon>
        <taxon>Pseudomonadota</taxon>
        <taxon>Alphaproteobacteria</taxon>
        <taxon>Rhodospirillales</taxon>
        <taxon>Azospirillaceae</taxon>
        <taxon>Azospirillum</taxon>
    </lineage>
</organism>
<dbReference type="InterPro" id="IPR027275">
    <property type="entry name" value="PRC-brl_dom"/>
</dbReference>
<dbReference type="PANTHER" id="PTHR36505">
    <property type="entry name" value="BLR1072 PROTEIN"/>
    <property type="match status" value="1"/>
</dbReference>
<evidence type="ECO:0000256" key="1">
    <source>
        <dbReference type="SAM" id="MobiDB-lite"/>
    </source>
</evidence>
<keyword evidence="2" id="KW-0732">Signal</keyword>
<feature type="compositionally biased region" description="Polar residues" evidence="1">
    <location>
        <begin position="223"/>
        <end position="276"/>
    </location>
</feature>
<protein>
    <submittedName>
        <fullName evidence="4">Sporulation protein YlmC with PRC-barrel domain/predicted RNase H-like HicB family nuclease</fullName>
    </submittedName>
</protein>
<evidence type="ECO:0000259" key="3">
    <source>
        <dbReference type="Pfam" id="PF05239"/>
    </source>
</evidence>
<feature type="signal peptide" evidence="2">
    <location>
        <begin position="1"/>
        <end position="22"/>
    </location>
</feature>
<feature type="compositionally biased region" description="Low complexity" evidence="1">
    <location>
        <begin position="171"/>
        <end position="216"/>
    </location>
</feature>
<feature type="region of interest" description="Disordered" evidence="1">
    <location>
        <begin position="171"/>
        <end position="276"/>
    </location>
</feature>
<feature type="chain" id="PRO_5047408456" evidence="2">
    <location>
        <begin position="23"/>
        <end position="374"/>
    </location>
</feature>
<evidence type="ECO:0000313" key="5">
    <source>
        <dbReference type="Proteomes" id="UP000781958"/>
    </source>
</evidence>
<proteinExistence type="predicted"/>
<sequence>MRSKLLLTTALAIGLAAPAVMAQPSGQPSGKPAQSGQATQAQASGSQQQSPQLQQALQQLRDSEKQLQQATAQQDGQNQQQNIEKAKQQASQALQQVRQAMQQQGGQNQTVMQDLQRAEQALGKDGADAVRNAREAIALVITDVERSTQAAAGQSSASQPGGDRTRIAVQQSSPQITVQQPQPQVTVQQPPPKVTVQQSQPQVTVQQPQPQVTVQQAKPEVTVQKTGQPQVTVQQSGEPQVAVQQKAQSDAQNPPNSSSQQPANGQRQANAQQSGDQLIPAEDLQGKTVVGENGQQLGEIEDVLIDPQSKRAQKVIFARGGFLGIGEKQVAIDASKLKPMPGSDRLQLTGITLDQVKAMPEFHYDDSMVSLNRR</sequence>
<accession>A0ABS4SUI6</accession>
<dbReference type="RefSeq" id="WP_209769424.1">
    <property type="nucleotide sequence ID" value="NZ_JAGINP010000019.1"/>
</dbReference>
<comment type="caution">
    <text evidence="4">The sequence shown here is derived from an EMBL/GenBank/DDBJ whole genome shotgun (WGS) entry which is preliminary data.</text>
</comment>
<feature type="compositionally biased region" description="Low complexity" evidence="1">
    <location>
        <begin position="66"/>
        <end position="81"/>
    </location>
</feature>
<dbReference type="Pfam" id="PF05239">
    <property type="entry name" value="PRC"/>
    <property type="match status" value="1"/>
</dbReference>
<feature type="domain" description="PRC-barrel" evidence="3">
    <location>
        <begin position="280"/>
        <end position="345"/>
    </location>
</feature>
<reference evidence="4 5" key="1">
    <citation type="submission" date="2021-03" db="EMBL/GenBank/DDBJ databases">
        <title>Genomic Encyclopedia of Type Strains, Phase III (KMG-III): the genomes of soil and plant-associated and newly described type strains.</title>
        <authorList>
            <person name="Whitman W."/>
        </authorList>
    </citation>
    <scope>NUCLEOTIDE SEQUENCE [LARGE SCALE GENOMIC DNA]</scope>
    <source>
        <strain evidence="4 5">IMMIB AFH-6</strain>
    </source>
</reference>
<feature type="region of interest" description="Disordered" evidence="1">
    <location>
        <begin position="21"/>
        <end position="87"/>
    </location>
</feature>
<dbReference type="Proteomes" id="UP000781958">
    <property type="component" value="Unassembled WGS sequence"/>
</dbReference>
<dbReference type="Gene3D" id="2.30.30.240">
    <property type="entry name" value="PRC-barrel domain"/>
    <property type="match status" value="1"/>
</dbReference>
<dbReference type="InterPro" id="IPR011033">
    <property type="entry name" value="PRC_barrel-like_sf"/>
</dbReference>
<name>A0ABS4SUI6_9PROT</name>
<dbReference type="EMBL" id="JAGINP010000019">
    <property type="protein sequence ID" value="MBP2295045.1"/>
    <property type="molecule type" value="Genomic_DNA"/>
</dbReference>
<keyword evidence="5" id="KW-1185">Reference proteome</keyword>